<comment type="caution">
    <text evidence="2">The sequence shown here is derived from an EMBL/GenBank/DDBJ whole genome shotgun (WGS) entry which is preliminary data.</text>
</comment>
<organism evidence="2 3">
    <name type="scientific">Altererythrobacter lutimaris</name>
    <dbReference type="NCBI Taxonomy" id="2743979"/>
    <lineage>
        <taxon>Bacteria</taxon>
        <taxon>Pseudomonadati</taxon>
        <taxon>Pseudomonadota</taxon>
        <taxon>Alphaproteobacteria</taxon>
        <taxon>Sphingomonadales</taxon>
        <taxon>Erythrobacteraceae</taxon>
        <taxon>Altererythrobacter</taxon>
    </lineage>
</organism>
<evidence type="ECO:0000313" key="3">
    <source>
        <dbReference type="Proteomes" id="UP000546031"/>
    </source>
</evidence>
<gene>
    <name evidence="2" type="ORF">HUO12_04020</name>
</gene>
<evidence type="ECO:0000256" key="1">
    <source>
        <dbReference type="SAM" id="SignalP"/>
    </source>
</evidence>
<proteinExistence type="predicted"/>
<evidence type="ECO:0000313" key="2">
    <source>
        <dbReference type="EMBL" id="NVE94060.1"/>
    </source>
</evidence>
<evidence type="ECO:0008006" key="4">
    <source>
        <dbReference type="Google" id="ProtNLM"/>
    </source>
</evidence>
<protein>
    <recommendedName>
        <fullName evidence="4">DUF1579 domain-containing protein</fullName>
    </recommendedName>
</protein>
<dbReference type="Proteomes" id="UP000546031">
    <property type="component" value="Unassembled WGS sequence"/>
</dbReference>
<name>A0A850H982_9SPHN</name>
<keyword evidence="3" id="KW-1185">Reference proteome</keyword>
<dbReference type="AlphaFoldDB" id="A0A850H982"/>
<sequence>MKRLAALLCVSALLGTATSASAEAERHDFPFERFLGHWALKDDRFQQVWDGKTVETLSIPGHRTHCKKVNTRHSVLCEVDAVDFQGHILWAIDAEGSEVHHLSHFGTARLGHGFGELSPQGDMRLRIRFSDEPDGTYRVYDYRWLSETEYEMISRQYDCQGQPTGNWYGGTFIRIESEG</sequence>
<keyword evidence="1" id="KW-0732">Signal</keyword>
<feature type="chain" id="PRO_5032337153" description="DUF1579 domain-containing protein" evidence="1">
    <location>
        <begin position="23"/>
        <end position="179"/>
    </location>
</feature>
<reference evidence="2 3" key="1">
    <citation type="submission" date="2020-06" db="EMBL/GenBank/DDBJ databases">
        <title>Altererythrobacter lutimaris sp. nov., a marine bacterium isolated from a tidal flat.</title>
        <authorList>
            <person name="Kim D."/>
            <person name="Yoo Y."/>
            <person name="Kim J.-J."/>
        </authorList>
    </citation>
    <scope>NUCLEOTIDE SEQUENCE [LARGE SCALE GENOMIC DNA]</scope>
    <source>
        <strain evidence="2 3">JGD-16</strain>
    </source>
</reference>
<accession>A0A850H982</accession>
<dbReference type="RefSeq" id="WP_176272377.1">
    <property type="nucleotide sequence ID" value="NZ_JABWTA010000001.1"/>
</dbReference>
<feature type="signal peptide" evidence="1">
    <location>
        <begin position="1"/>
        <end position="22"/>
    </location>
</feature>
<dbReference type="EMBL" id="JABWTA010000001">
    <property type="protein sequence ID" value="NVE94060.1"/>
    <property type="molecule type" value="Genomic_DNA"/>
</dbReference>